<protein>
    <submittedName>
        <fullName evidence="3">Proteinase inhibitor</fullName>
    </submittedName>
</protein>
<gene>
    <name evidence="3" type="ORF">HX095_06950</name>
</gene>
<reference evidence="3" key="1">
    <citation type="submission" date="2020-06" db="EMBL/GenBank/DDBJ databases">
        <authorList>
            <person name="Dong N."/>
        </authorList>
    </citation>
    <scope>NUCLEOTIDE SEQUENCE</scope>
    <source>
        <strain evidence="3">210</strain>
    </source>
</reference>
<dbReference type="Pfam" id="PF03974">
    <property type="entry name" value="Ecotin"/>
    <property type="match status" value="1"/>
</dbReference>
<evidence type="ECO:0000256" key="2">
    <source>
        <dbReference type="SAM" id="SignalP"/>
    </source>
</evidence>
<dbReference type="RefSeq" id="WP_286485576.1">
    <property type="nucleotide sequence ID" value="NZ_JACALR010000002.1"/>
</dbReference>
<organism evidence="3 4">
    <name type="scientific">Empedobacter falsenii</name>
    <dbReference type="NCBI Taxonomy" id="343874"/>
    <lineage>
        <taxon>Bacteria</taxon>
        <taxon>Pseudomonadati</taxon>
        <taxon>Bacteroidota</taxon>
        <taxon>Flavobacteriia</taxon>
        <taxon>Flavobacteriales</taxon>
        <taxon>Weeksellaceae</taxon>
        <taxon>Empedobacter</taxon>
    </lineage>
</organism>
<sequence>MKNIITLSAVFALGTIAFAQNSAYQDINQYPKATKTSEQHIINLPSIVGNDSQNKKVEIYVGKYMETDGCNQYNLNGSLEKKTVKSYLDYYNFTTNGNVASTNMGCLNAKPENKFVSSQPLLLDYNSNLPIVIYTPKGYSVQYKIFTADNTIYQAQTVNNF</sequence>
<dbReference type="SUPFAM" id="SSF49772">
    <property type="entry name" value="Ecotin, trypsin inhibitor"/>
    <property type="match status" value="1"/>
</dbReference>
<dbReference type="PANTHER" id="PTHR35890:SF3">
    <property type="entry name" value="ECOTIN"/>
    <property type="match status" value="1"/>
</dbReference>
<dbReference type="AlphaFoldDB" id="A0AAW7DIF9"/>
<dbReference type="EMBL" id="JACALR010000002">
    <property type="protein sequence ID" value="MDM1550949.1"/>
    <property type="molecule type" value="Genomic_DNA"/>
</dbReference>
<feature type="chain" id="PRO_5043879984" evidence="2">
    <location>
        <begin position="20"/>
        <end position="161"/>
    </location>
</feature>
<dbReference type="Gene3D" id="2.60.40.550">
    <property type="entry name" value="Ecotin"/>
    <property type="match status" value="1"/>
</dbReference>
<evidence type="ECO:0000313" key="4">
    <source>
        <dbReference type="Proteomes" id="UP001173578"/>
    </source>
</evidence>
<dbReference type="GO" id="GO:0004867">
    <property type="term" value="F:serine-type endopeptidase inhibitor activity"/>
    <property type="evidence" value="ECO:0007669"/>
    <property type="project" value="InterPro"/>
</dbReference>
<proteinExistence type="inferred from homology"/>
<reference evidence="3" key="2">
    <citation type="journal article" date="2022" name="Sci. Total Environ.">
        <title>Prevalence, transmission, and molecular epidemiology of tet(X)-positive bacteria among humans, animals, and environmental niches in China: An epidemiological, and genomic-based study.</title>
        <authorList>
            <person name="Dong N."/>
            <person name="Zeng Y."/>
            <person name="Cai C."/>
            <person name="Sun C."/>
            <person name="Lu J."/>
            <person name="Liu C."/>
            <person name="Zhou H."/>
            <person name="Sun Q."/>
            <person name="Shu L."/>
            <person name="Wang H."/>
            <person name="Wang Y."/>
            <person name="Wang S."/>
            <person name="Wu C."/>
            <person name="Chan E.W."/>
            <person name="Chen G."/>
            <person name="Shen Z."/>
            <person name="Chen S."/>
            <person name="Zhang R."/>
        </authorList>
    </citation>
    <scope>NUCLEOTIDE SEQUENCE</scope>
    <source>
        <strain evidence="3">210</strain>
    </source>
</reference>
<dbReference type="InterPro" id="IPR036198">
    <property type="entry name" value="Ecotin_sf"/>
</dbReference>
<feature type="signal peptide" evidence="2">
    <location>
        <begin position="1"/>
        <end position="19"/>
    </location>
</feature>
<dbReference type="Proteomes" id="UP001173578">
    <property type="component" value="Unassembled WGS sequence"/>
</dbReference>
<name>A0AAW7DIF9_9FLAO</name>
<dbReference type="InterPro" id="IPR005658">
    <property type="entry name" value="Prot_inh_ecotin"/>
</dbReference>
<accession>A0AAW7DIF9</accession>
<comment type="similarity">
    <text evidence="1">Belongs to the protease inhibitor I11 (ecotin) family.</text>
</comment>
<evidence type="ECO:0000256" key="1">
    <source>
        <dbReference type="ARBA" id="ARBA00010558"/>
    </source>
</evidence>
<comment type="caution">
    <text evidence="3">The sequence shown here is derived from an EMBL/GenBank/DDBJ whole genome shotgun (WGS) entry which is preliminary data.</text>
</comment>
<dbReference type="PANTHER" id="PTHR35890">
    <property type="match status" value="1"/>
</dbReference>
<keyword evidence="2" id="KW-0732">Signal</keyword>
<evidence type="ECO:0000313" key="3">
    <source>
        <dbReference type="EMBL" id="MDM1550949.1"/>
    </source>
</evidence>